<evidence type="ECO:0000256" key="1">
    <source>
        <dbReference type="SAM" id="Phobius"/>
    </source>
</evidence>
<feature type="transmembrane region" description="Helical" evidence="1">
    <location>
        <begin position="249"/>
        <end position="267"/>
    </location>
</feature>
<name>A0A9D1XDZ6_9FIRM</name>
<dbReference type="Proteomes" id="UP000886890">
    <property type="component" value="Unassembled WGS sequence"/>
</dbReference>
<evidence type="ECO:0000313" key="3">
    <source>
        <dbReference type="Proteomes" id="UP000886890"/>
    </source>
</evidence>
<proteinExistence type="predicted"/>
<feature type="transmembrane region" description="Helical" evidence="1">
    <location>
        <begin position="17"/>
        <end position="38"/>
    </location>
</feature>
<gene>
    <name evidence="2" type="ORF">H9734_07165</name>
</gene>
<feature type="transmembrane region" description="Helical" evidence="1">
    <location>
        <begin position="287"/>
        <end position="307"/>
    </location>
</feature>
<feature type="transmembrane region" description="Helical" evidence="1">
    <location>
        <begin position="192"/>
        <end position="214"/>
    </location>
</feature>
<protein>
    <submittedName>
        <fullName evidence="2">MFS transporter</fullName>
    </submittedName>
</protein>
<sequence>MAKETTKKIPKLTFKNIVGYGCGDCGGVITLTLVSGYLTRYLQVHLAINAAVLAIILLIWNAWDTINDPLMGTLLDIVFAKRKDHTKDKFRPWILASIPIMVVGIIAFFTVPAHMGGGIPMLISVFILKIIYEGGYTMMNISMGSLIGAMSTNDQERATLASARGMGSTVGGLIAGFIIPQVLNRVGDNTEGMAVAGIICGVLGGVVVFLHYALTVERNKLTSVSTADDSKESSFKLSDILNIFKNNRAFLALVVHSIGICGVQALGQGAATYMYGDVLHDFNIQSYANTVANVLMIIILLGAPLLTRKWDLVAIIRTCLAIGIVLFGGLLFYVLVLSDLNGWIYMVWSALATGMITLSVQMQWGLVAESIDYNEYLSGKRNEGTIYGFFSLSRRIGTMISNSLSVLLIAGIGYDPALQKEGLEQAASTIFGIKAMVVGFPLLAAIISFLSFTFIWNINKDVRAKMSEWKKSIGRE</sequence>
<dbReference type="GO" id="GO:0008643">
    <property type="term" value="P:carbohydrate transport"/>
    <property type="evidence" value="ECO:0007669"/>
    <property type="project" value="InterPro"/>
</dbReference>
<reference evidence="2" key="2">
    <citation type="submission" date="2021-04" db="EMBL/GenBank/DDBJ databases">
        <authorList>
            <person name="Gilroy R."/>
        </authorList>
    </citation>
    <scope>NUCLEOTIDE SEQUENCE</scope>
    <source>
        <strain evidence="2">CHK183-1962</strain>
    </source>
</reference>
<dbReference type="InterPro" id="IPR036259">
    <property type="entry name" value="MFS_trans_sf"/>
</dbReference>
<evidence type="ECO:0000313" key="2">
    <source>
        <dbReference type="EMBL" id="HIX77356.1"/>
    </source>
</evidence>
<keyword evidence="1" id="KW-1133">Transmembrane helix</keyword>
<feature type="transmembrane region" description="Helical" evidence="1">
    <location>
        <begin position="314"/>
        <end position="336"/>
    </location>
</feature>
<feature type="transmembrane region" description="Helical" evidence="1">
    <location>
        <begin position="160"/>
        <end position="180"/>
    </location>
</feature>
<feature type="transmembrane region" description="Helical" evidence="1">
    <location>
        <begin position="90"/>
        <end position="111"/>
    </location>
</feature>
<dbReference type="PANTHER" id="PTHR11328:SF24">
    <property type="entry name" value="MAJOR FACILITATOR SUPERFAMILY (MFS) PROFILE DOMAIN-CONTAINING PROTEIN"/>
    <property type="match status" value="1"/>
</dbReference>
<dbReference type="GO" id="GO:0015293">
    <property type="term" value="F:symporter activity"/>
    <property type="evidence" value="ECO:0007669"/>
    <property type="project" value="InterPro"/>
</dbReference>
<dbReference type="SUPFAM" id="SSF103473">
    <property type="entry name" value="MFS general substrate transporter"/>
    <property type="match status" value="1"/>
</dbReference>
<reference evidence="2" key="1">
    <citation type="journal article" date="2021" name="PeerJ">
        <title>Extensive microbial diversity within the chicken gut microbiome revealed by metagenomics and culture.</title>
        <authorList>
            <person name="Gilroy R."/>
            <person name="Ravi A."/>
            <person name="Getino M."/>
            <person name="Pursley I."/>
            <person name="Horton D.L."/>
            <person name="Alikhan N.F."/>
            <person name="Baker D."/>
            <person name="Gharbi K."/>
            <person name="Hall N."/>
            <person name="Watson M."/>
            <person name="Adriaenssens E.M."/>
            <person name="Foster-Nyarko E."/>
            <person name="Jarju S."/>
            <person name="Secka A."/>
            <person name="Antonio M."/>
            <person name="Oren A."/>
            <person name="Chaudhuri R.R."/>
            <person name="La Ragione R."/>
            <person name="Hildebrand F."/>
            <person name="Pallen M.J."/>
        </authorList>
    </citation>
    <scope>NUCLEOTIDE SEQUENCE</scope>
    <source>
        <strain evidence="2">CHK183-1962</strain>
    </source>
</reference>
<dbReference type="Gene3D" id="1.20.1250.20">
    <property type="entry name" value="MFS general substrate transporter like domains"/>
    <property type="match status" value="1"/>
</dbReference>
<keyword evidence="1" id="KW-0812">Transmembrane</keyword>
<feature type="transmembrane region" description="Helical" evidence="1">
    <location>
        <begin position="342"/>
        <end position="360"/>
    </location>
</feature>
<dbReference type="GO" id="GO:0005886">
    <property type="term" value="C:plasma membrane"/>
    <property type="evidence" value="ECO:0007669"/>
    <property type="project" value="TreeGrafter"/>
</dbReference>
<feature type="transmembrane region" description="Helical" evidence="1">
    <location>
        <begin position="117"/>
        <end position="139"/>
    </location>
</feature>
<dbReference type="AlphaFoldDB" id="A0A9D1XDZ6"/>
<accession>A0A9D1XDZ6</accession>
<feature type="transmembrane region" description="Helical" evidence="1">
    <location>
        <begin position="44"/>
        <end position="63"/>
    </location>
</feature>
<keyword evidence="1" id="KW-0472">Membrane</keyword>
<dbReference type="Pfam" id="PF13347">
    <property type="entry name" value="MFS_2"/>
    <property type="match status" value="1"/>
</dbReference>
<feature type="transmembrane region" description="Helical" evidence="1">
    <location>
        <begin position="426"/>
        <end position="456"/>
    </location>
</feature>
<dbReference type="PANTHER" id="PTHR11328">
    <property type="entry name" value="MAJOR FACILITATOR SUPERFAMILY DOMAIN-CONTAINING PROTEIN"/>
    <property type="match status" value="1"/>
</dbReference>
<comment type="caution">
    <text evidence="2">The sequence shown here is derived from an EMBL/GenBank/DDBJ whole genome shotgun (WGS) entry which is preliminary data.</text>
</comment>
<dbReference type="InterPro" id="IPR039672">
    <property type="entry name" value="MFS_2"/>
</dbReference>
<feature type="transmembrane region" description="Helical" evidence="1">
    <location>
        <begin position="396"/>
        <end position="414"/>
    </location>
</feature>
<dbReference type="EMBL" id="DXEK01000120">
    <property type="protein sequence ID" value="HIX77356.1"/>
    <property type="molecule type" value="Genomic_DNA"/>
</dbReference>
<organism evidence="2 3">
    <name type="scientific">Candidatus Fusicatenibacter merdavium</name>
    <dbReference type="NCBI Taxonomy" id="2838600"/>
    <lineage>
        <taxon>Bacteria</taxon>
        <taxon>Bacillati</taxon>
        <taxon>Bacillota</taxon>
        <taxon>Clostridia</taxon>
        <taxon>Lachnospirales</taxon>
        <taxon>Lachnospiraceae</taxon>
        <taxon>Fusicatenibacter</taxon>
    </lineage>
</organism>